<dbReference type="GO" id="GO:0005829">
    <property type="term" value="C:cytosol"/>
    <property type="evidence" value="ECO:0007669"/>
    <property type="project" value="TreeGrafter"/>
</dbReference>
<evidence type="ECO:0000256" key="1">
    <source>
        <dbReference type="ARBA" id="ARBA00023125"/>
    </source>
</evidence>
<dbReference type="PANTHER" id="PTHR33449:SF1">
    <property type="entry name" value="NUCLEOID-ASSOCIATED PROTEIN YBAB"/>
    <property type="match status" value="1"/>
</dbReference>
<dbReference type="GO" id="GO:0043590">
    <property type="term" value="C:bacterial nucleoid"/>
    <property type="evidence" value="ECO:0007669"/>
    <property type="project" value="UniProtKB-UniRule"/>
</dbReference>
<dbReference type="AlphaFoldDB" id="A0A2T0U7P6"/>
<dbReference type="PANTHER" id="PTHR33449">
    <property type="entry name" value="NUCLEOID-ASSOCIATED PROTEIN YBAB"/>
    <property type="match status" value="1"/>
</dbReference>
<protein>
    <recommendedName>
        <fullName evidence="2">Nucleoid-associated protein B0I27_103413</fullName>
    </recommendedName>
</protein>
<dbReference type="SUPFAM" id="SSF82607">
    <property type="entry name" value="YbaB-like"/>
    <property type="match status" value="1"/>
</dbReference>
<dbReference type="InterPro" id="IPR004401">
    <property type="entry name" value="YbaB/EbfC"/>
</dbReference>
<evidence type="ECO:0000313" key="3">
    <source>
        <dbReference type="EMBL" id="PRY53940.1"/>
    </source>
</evidence>
<gene>
    <name evidence="3" type="ORF">B0I27_103413</name>
</gene>
<comment type="similarity">
    <text evidence="2">Belongs to the YbaB/EbfC family.</text>
</comment>
<comment type="function">
    <text evidence="2">Binds to DNA and alters its conformation. May be involved in regulation of gene expression, nucleoid organization and DNA protection.</text>
</comment>
<proteinExistence type="inferred from homology"/>
<comment type="subcellular location">
    <subcellularLocation>
        <location evidence="2">Cytoplasm</location>
        <location evidence="2">Nucleoid</location>
    </subcellularLocation>
</comment>
<dbReference type="Pfam" id="PF02575">
    <property type="entry name" value="YbaB_DNA_bd"/>
    <property type="match status" value="1"/>
</dbReference>
<dbReference type="PIRSF" id="PIRSF004555">
    <property type="entry name" value="UCP004555"/>
    <property type="match status" value="1"/>
</dbReference>
<organism evidence="3 4">
    <name type="scientific">Arcticibacter pallidicorallinus</name>
    <dbReference type="NCBI Taxonomy" id="1259464"/>
    <lineage>
        <taxon>Bacteria</taxon>
        <taxon>Pseudomonadati</taxon>
        <taxon>Bacteroidota</taxon>
        <taxon>Sphingobacteriia</taxon>
        <taxon>Sphingobacteriales</taxon>
        <taxon>Sphingobacteriaceae</taxon>
        <taxon>Arcticibacter</taxon>
    </lineage>
</organism>
<name>A0A2T0U7P6_9SPHI</name>
<dbReference type="NCBIfam" id="TIGR00103">
    <property type="entry name" value="DNA_YbaB_EbfC"/>
    <property type="match status" value="1"/>
</dbReference>
<dbReference type="InterPro" id="IPR036894">
    <property type="entry name" value="YbaB-like_sf"/>
</dbReference>
<dbReference type="HAMAP" id="MF_00274">
    <property type="entry name" value="DNA_YbaB_EbfC"/>
    <property type="match status" value="1"/>
</dbReference>
<dbReference type="EMBL" id="PVTH01000003">
    <property type="protein sequence ID" value="PRY53940.1"/>
    <property type="molecule type" value="Genomic_DNA"/>
</dbReference>
<dbReference type="GO" id="GO:0003677">
    <property type="term" value="F:DNA binding"/>
    <property type="evidence" value="ECO:0007669"/>
    <property type="project" value="UniProtKB-UniRule"/>
</dbReference>
<dbReference type="Proteomes" id="UP000238034">
    <property type="component" value="Unassembled WGS sequence"/>
</dbReference>
<keyword evidence="2" id="KW-0963">Cytoplasm</keyword>
<evidence type="ECO:0000256" key="2">
    <source>
        <dbReference type="HAMAP-Rule" id="MF_00274"/>
    </source>
</evidence>
<keyword evidence="1 2" id="KW-0238">DNA-binding</keyword>
<keyword evidence="4" id="KW-1185">Reference proteome</keyword>
<evidence type="ECO:0000313" key="4">
    <source>
        <dbReference type="Proteomes" id="UP000238034"/>
    </source>
</evidence>
<dbReference type="RefSeq" id="WP_106292514.1">
    <property type="nucleotide sequence ID" value="NZ_PVTH01000003.1"/>
</dbReference>
<dbReference type="Gene3D" id="3.30.1310.10">
    <property type="entry name" value="Nucleoid-associated protein YbaB-like domain"/>
    <property type="match status" value="1"/>
</dbReference>
<accession>A0A2T0U7P6</accession>
<sequence>MFDKLMQVQQQAEEIKKRLDSITVKGEAEGGKISVSSTGNKNITSIQIDDEFFKSADKEELEELLAVAVNKALVQAENVHQTEMQALSSNMLGGLGNLFNG</sequence>
<comment type="caution">
    <text evidence="3">The sequence shown here is derived from an EMBL/GenBank/DDBJ whole genome shotgun (WGS) entry which is preliminary data.</text>
</comment>
<comment type="subunit">
    <text evidence="2">Homodimer.</text>
</comment>
<dbReference type="OrthoDB" id="770949at2"/>
<reference evidence="3 4" key="1">
    <citation type="submission" date="2018-03" db="EMBL/GenBank/DDBJ databases">
        <title>Genomic Encyclopedia of Type Strains, Phase III (KMG-III): the genomes of soil and plant-associated and newly described type strains.</title>
        <authorList>
            <person name="Whitman W."/>
        </authorList>
    </citation>
    <scope>NUCLEOTIDE SEQUENCE [LARGE SCALE GENOMIC DNA]</scope>
    <source>
        <strain evidence="3 4">CGMCC 1.9313</strain>
    </source>
</reference>